<keyword evidence="3" id="KW-1185">Reference proteome</keyword>
<sequence>MLRLRLLMILTFCPMLSMSALLPYPRRFHRQARHDYNFERNCFFSPAQCLLGNFPRSSKLEPVLSVFEDTSLNKIYAKMLDSNTQTALFGSWK</sequence>
<dbReference type="EnsemblMetazoa" id="CJA03502.1">
    <property type="protein sequence ID" value="CJA03502.1"/>
    <property type="gene ID" value="WBGene00122706"/>
</dbReference>
<name>A0A8R1HPF3_CAEJA</name>
<reference evidence="2" key="2">
    <citation type="submission" date="2022-06" db="UniProtKB">
        <authorList>
            <consortium name="EnsemblMetazoa"/>
        </authorList>
    </citation>
    <scope>IDENTIFICATION</scope>
    <source>
        <strain evidence="2">DF5081</strain>
    </source>
</reference>
<proteinExistence type="predicted"/>
<keyword evidence="1" id="KW-0732">Signal</keyword>
<accession>A0A8R1HPF3</accession>
<dbReference type="Proteomes" id="UP000005237">
    <property type="component" value="Unassembled WGS sequence"/>
</dbReference>
<dbReference type="OMA" id="NEFERNC"/>
<protein>
    <recommendedName>
        <fullName evidence="4">Secreted protein</fullName>
    </recommendedName>
</protein>
<evidence type="ECO:0000313" key="3">
    <source>
        <dbReference type="Proteomes" id="UP000005237"/>
    </source>
</evidence>
<organism evidence="2 3">
    <name type="scientific">Caenorhabditis japonica</name>
    <dbReference type="NCBI Taxonomy" id="281687"/>
    <lineage>
        <taxon>Eukaryota</taxon>
        <taxon>Metazoa</taxon>
        <taxon>Ecdysozoa</taxon>
        <taxon>Nematoda</taxon>
        <taxon>Chromadorea</taxon>
        <taxon>Rhabditida</taxon>
        <taxon>Rhabditina</taxon>
        <taxon>Rhabditomorpha</taxon>
        <taxon>Rhabditoidea</taxon>
        <taxon>Rhabditidae</taxon>
        <taxon>Peloderinae</taxon>
        <taxon>Caenorhabditis</taxon>
    </lineage>
</organism>
<evidence type="ECO:0000313" key="2">
    <source>
        <dbReference type="EnsemblMetazoa" id="CJA03502.1"/>
    </source>
</evidence>
<dbReference type="AlphaFoldDB" id="A0A8R1HPF3"/>
<reference evidence="3" key="1">
    <citation type="submission" date="2010-08" db="EMBL/GenBank/DDBJ databases">
        <authorList>
            <consortium name="Caenorhabditis japonica Sequencing Consortium"/>
            <person name="Wilson R.K."/>
        </authorList>
    </citation>
    <scope>NUCLEOTIDE SEQUENCE [LARGE SCALE GENOMIC DNA]</scope>
    <source>
        <strain evidence="3">DF5081</strain>
    </source>
</reference>
<evidence type="ECO:0008006" key="4">
    <source>
        <dbReference type="Google" id="ProtNLM"/>
    </source>
</evidence>
<feature type="chain" id="PRO_5035719740" description="Secreted protein" evidence="1">
    <location>
        <begin position="20"/>
        <end position="93"/>
    </location>
</feature>
<evidence type="ECO:0000256" key="1">
    <source>
        <dbReference type="SAM" id="SignalP"/>
    </source>
</evidence>
<feature type="signal peptide" evidence="1">
    <location>
        <begin position="1"/>
        <end position="19"/>
    </location>
</feature>